<evidence type="ECO:0000256" key="2">
    <source>
        <dbReference type="ARBA" id="ARBA00022857"/>
    </source>
</evidence>
<evidence type="ECO:0000256" key="1">
    <source>
        <dbReference type="ARBA" id="ARBA00005104"/>
    </source>
</evidence>
<name>A0A919L677_9ACTN</name>
<evidence type="ECO:0000259" key="5">
    <source>
        <dbReference type="Pfam" id="PF01872"/>
    </source>
</evidence>
<keyword evidence="3" id="KW-0560">Oxidoreductase</keyword>
<reference evidence="6" key="1">
    <citation type="journal article" date="2014" name="Int. J. Syst. Evol. Microbiol.">
        <title>Complete genome sequence of Corynebacterium casei LMG S-19264T (=DSM 44701T), isolated from a smear-ripened cheese.</title>
        <authorList>
            <consortium name="US DOE Joint Genome Institute (JGI-PGF)"/>
            <person name="Walter F."/>
            <person name="Albersmeier A."/>
            <person name="Kalinowski J."/>
            <person name="Ruckert C."/>
        </authorList>
    </citation>
    <scope>NUCLEOTIDE SEQUENCE</scope>
    <source>
        <strain evidence="6">JCM 5069</strain>
    </source>
</reference>
<feature type="domain" description="Bacterial bifunctional deaminase-reductase C-terminal" evidence="5">
    <location>
        <begin position="133"/>
        <end position="336"/>
    </location>
</feature>
<evidence type="ECO:0000256" key="3">
    <source>
        <dbReference type="ARBA" id="ARBA00023002"/>
    </source>
</evidence>
<dbReference type="InterPro" id="IPR024072">
    <property type="entry name" value="DHFR-like_dom_sf"/>
</dbReference>
<evidence type="ECO:0000313" key="6">
    <source>
        <dbReference type="EMBL" id="GHH84924.1"/>
    </source>
</evidence>
<evidence type="ECO:0000256" key="4">
    <source>
        <dbReference type="SAM" id="MobiDB-lite"/>
    </source>
</evidence>
<keyword evidence="7" id="KW-1185">Reference proteome</keyword>
<feature type="compositionally biased region" description="Low complexity" evidence="4">
    <location>
        <begin position="19"/>
        <end position="35"/>
    </location>
</feature>
<dbReference type="PANTHER" id="PTHR38011:SF7">
    <property type="entry name" value="2,5-DIAMINO-6-RIBOSYLAMINO-4(3H)-PYRIMIDINONE 5'-PHOSPHATE REDUCTASE"/>
    <property type="match status" value="1"/>
</dbReference>
<comment type="caution">
    <text evidence="6">The sequence shown here is derived from an EMBL/GenBank/DDBJ whole genome shotgun (WGS) entry which is preliminary data.</text>
</comment>
<accession>A0A919L677</accession>
<protein>
    <recommendedName>
        <fullName evidence="5">Bacterial bifunctional deaminase-reductase C-terminal domain-containing protein</fullName>
    </recommendedName>
</protein>
<dbReference type="InterPro" id="IPR050765">
    <property type="entry name" value="Riboflavin_Biosynth_HTPR"/>
</dbReference>
<evidence type="ECO:0000313" key="7">
    <source>
        <dbReference type="Proteomes" id="UP000603708"/>
    </source>
</evidence>
<keyword evidence="2" id="KW-0521">NADP</keyword>
<gene>
    <name evidence="6" type="ORF">GCM10018793_50980</name>
</gene>
<dbReference type="PANTHER" id="PTHR38011">
    <property type="entry name" value="DIHYDROFOLATE REDUCTASE FAMILY PROTEIN (AFU_ORTHOLOGUE AFUA_8G06820)"/>
    <property type="match status" value="1"/>
</dbReference>
<dbReference type="InterPro" id="IPR002734">
    <property type="entry name" value="RibDG_C"/>
</dbReference>
<dbReference type="Gene3D" id="3.40.430.10">
    <property type="entry name" value="Dihydrofolate Reductase, subunit A"/>
    <property type="match status" value="1"/>
</dbReference>
<dbReference type="AlphaFoldDB" id="A0A919L677"/>
<dbReference type="Pfam" id="PF01872">
    <property type="entry name" value="RibD_C"/>
    <property type="match status" value="1"/>
</dbReference>
<organism evidence="6 7">
    <name type="scientific">Streptomyces sulfonofaciens</name>
    <dbReference type="NCBI Taxonomy" id="68272"/>
    <lineage>
        <taxon>Bacteria</taxon>
        <taxon>Bacillati</taxon>
        <taxon>Actinomycetota</taxon>
        <taxon>Actinomycetes</taxon>
        <taxon>Kitasatosporales</taxon>
        <taxon>Streptomycetaceae</taxon>
        <taxon>Streptomyces</taxon>
    </lineage>
</organism>
<proteinExistence type="predicted"/>
<feature type="region of interest" description="Disordered" evidence="4">
    <location>
        <begin position="1"/>
        <end position="125"/>
    </location>
</feature>
<feature type="compositionally biased region" description="Low complexity" evidence="4">
    <location>
        <begin position="42"/>
        <end position="52"/>
    </location>
</feature>
<dbReference type="EMBL" id="BNCD01000016">
    <property type="protein sequence ID" value="GHH84924.1"/>
    <property type="molecule type" value="Genomic_DNA"/>
</dbReference>
<sequence length="365" mass="37354">MTEETPGRTGRREAREPGEGATAPTAGAAPAAGDGARSGVRAAQEAEAAWGAGPSGSTGADERGLDWLAEAYAYPEPLGAGGTTQQGPAQDRGSARDREAEGSPAQDRPAQDQGPARDQGLAQGGGAARGTWWLRANMVAGLDGAGEHGGRSQPLSGPADMRVFGVLRSLADVVIVGAETVRREGYRPARARRAFAERRAAAGQAPAPAIAVVSAGLDLDFSRPLFTEPLVPTLVLTGEAAPADRVAAARAGGAQVVIAGSGAGVVPELVVRALAARGYRRMLLEGGPRLLGQFVAASVLDELCLTLSPVLTAGRAPRIAEGPDIAVPDRLELVSVLEEDGFLFTRYRRQVDAHGSSCAGARAIP</sequence>
<comment type="pathway">
    <text evidence="1">Cofactor biosynthesis; riboflavin biosynthesis.</text>
</comment>
<dbReference type="Proteomes" id="UP000603708">
    <property type="component" value="Unassembled WGS sequence"/>
</dbReference>
<dbReference type="SUPFAM" id="SSF53597">
    <property type="entry name" value="Dihydrofolate reductase-like"/>
    <property type="match status" value="1"/>
</dbReference>
<dbReference type="GO" id="GO:0008703">
    <property type="term" value="F:5-amino-6-(5-phosphoribosylamino)uracil reductase activity"/>
    <property type="evidence" value="ECO:0007669"/>
    <property type="project" value="InterPro"/>
</dbReference>
<dbReference type="GO" id="GO:0009231">
    <property type="term" value="P:riboflavin biosynthetic process"/>
    <property type="evidence" value="ECO:0007669"/>
    <property type="project" value="InterPro"/>
</dbReference>
<reference evidence="6" key="2">
    <citation type="submission" date="2020-09" db="EMBL/GenBank/DDBJ databases">
        <authorList>
            <person name="Sun Q."/>
            <person name="Ohkuma M."/>
        </authorList>
    </citation>
    <scope>NUCLEOTIDE SEQUENCE</scope>
    <source>
        <strain evidence="6">JCM 5069</strain>
    </source>
</reference>